<evidence type="ECO:0000256" key="6">
    <source>
        <dbReference type="ARBA" id="ARBA00022824"/>
    </source>
</evidence>
<keyword evidence="5 10" id="KW-0812">Transmembrane</keyword>
<name>A0A9P5YI10_9AGAR</name>
<dbReference type="PANTHER" id="PTHR22760">
    <property type="entry name" value="GLYCOSYLTRANSFERASE"/>
    <property type="match status" value="1"/>
</dbReference>
<comment type="subcellular location">
    <subcellularLocation>
        <location evidence="1 10">Endoplasmic reticulum membrane</location>
        <topology evidence="1 10">Multi-pass membrane protein</topology>
    </subcellularLocation>
</comment>
<evidence type="ECO:0000256" key="11">
    <source>
        <dbReference type="SAM" id="SignalP"/>
    </source>
</evidence>
<dbReference type="Proteomes" id="UP000807353">
    <property type="component" value="Unassembled WGS sequence"/>
</dbReference>
<dbReference type="AlphaFoldDB" id="A0A9P5YI10"/>
<feature type="transmembrane region" description="Helical" evidence="10">
    <location>
        <begin position="379"/>
        <end position="398"/>
    </location>
</feature>
<proteinExistence type="inferred from homology"/>
<protein>
    <recommendedName>
        <fullName evidence="10">Mannosyltransferase</fullName>
        <ecNumber evidence="10">2.4.1.-</ecNumber>
    </recommendedName>
</protein>
<keyword evidence="6 10" id="KW-0256">Endoplasmic reticulum</keyword>
<evidence type="ECO:0000256" key="10">
    <source>
        <dbReference type="RuleBase" id="RU363075"/>
    </source>
</evidence>
<feature type="transmembrane region" description="Helical" evidence="10">
    <location>
        <begin position="301"/>
        <end position="320"/>
    </location>
</feature>
<dbReference type="PANTHER" id="PTHR22760:SF4">
    <property type="entry name" value="GPI MANNOSYLTRANSFERASE 3"/>
    <property type="match status" value="1"/>
</dbReference>
<keyword evidence="3 10" id="KW-0328">Glycosyltransferase</keyword>
<reference evidence="12" key="1">
    <citation type="submission" date="2020-11" db="EMBL/GenBank/DDBJ databases">
        <authorList>
            <consortium name="DOE Joint Genome Institute"/>
            <person name="Ahrendt S."/>
            <person name="Riley R."/>
            <person name="Andreopoulos W."/>
            <person name="Labutti K."/>
            <person name="Pangilinan J."/>
            <person name="Ruiz-Duenas F.J."/>
            <person name="Barrasa J.M."/>
            <person name="Sanchez-Garcia M."/>
            <person name="Camarero S."/>
            <person name="Miyauchi S."/>
            <person name="Serrano A."/>
            <person name="Linde D."/>
            <person name="Babiker R."/>
            <person name="Drula E."/>
            <person name="Ayuso-Fernandez I."/>
            <person name="Pacheco R."/>
            <person name="Padilla G."/>
            <person name="Ferreira P."/>
            <person name="Barriuso J."/>
            <person name="Kellner H."/>
            <person name="Castanera R."/>
            <person name="Alfaro M."/>
            <person name="Ramirez L."/>
            <person name="Pisabarro A.G."/>
            <person name="Kuo A."/>
            <person name="Tritt A."/>
            <person name="Lipzen A."/>
            <person name="He G."/>
            <person name="Yan M."/>
            <person name="Ng V."/>
            <person name="Cullen D."/>
            <person name="Martin F."/>
            <person name="Rosso M.-N."/>
            <person name="Henrissat B."/>
            <person name="Hibbett D."/>
            <person name="Martinez A.T."/>
            <person name="Grigoriev I.V."/>
        </authorList>
    </citation>
    <scope>NUCLEOTIDE SEQUENCE</scope>
    <source>
        <strain evidence="12">CBS 247.69</strain>
    </source>
</reference>
<evidence type="ECO:0000256" key="8">
    <source>
        <dbReference type="ARBA" id="ARBA00023136"/>
    </source>
</evidence>
<keyword evidence="7 10" id="KW-1133">Transmembrane helix</keyword>
<evidence type="ECO:0000256" key="3">
    <source>
        <dbReference type="ARBA" id="ARBA00022676"/>
    </source>
</evidence>
<gene>
    <name evidence="12" type="ORF">BDZ94DRAFT_371312</name>
</gene>
<evidence type="ECO:0000256" key="7">
    <source>
        <dbReference type="ARBA" id="ARBA00022989"/>
    </source>
</evidence>
<evidence type="ECO:0000256" key="5">
    <source>
        <dbReference type="ARBA" id="ARBA00022692"/>
    </source>
</evidence>
<comment type="caution">
    <text evidence="12">The sequence shown here is derived from an EMBL/GenBank/DDBJ whole genome shotgun (WGS) entry which is preliminary data.</text>
</comment>
<accession>A0A9P5YI10</accession>
<dbReference type="EC" id="2.4.1.-" evidence="10"/>
<dbReference type="OrthoDB" id="416834at2759"/>
<dbReference type="GO" id="GO:0000026">
    <property type="term" value="F:alpha-1,2-mannosyltransferase activity"/>
    <property type="evidence" value="ECO:0007669"/>
    <property type="project" value="TreeGrafter"/>
</dbReference>
<feature type="transmembrane region" description="Helical" evidence="10">
    <location>
        <begin position="270"/>
        <end position="289"/>
    </location>
</feature>
<evidence type="ECO:0000313" key="12">
    <source>
        <dbReference type="EMBL" id="KAF9469288.1"/>
    </source>
</evidence>
<dbReference type="EMBL" id="MU150230">
    <property type="protein sequence ID" value="KAF9469288.1"/>
    <property type="molecule type" value="Genomic_DNA"/>
</dbReference>
<keyword evidence="8 10" id="KW-0472">Membrane</keyword>
<sequence length="587" mass="66785">MEITTTHLSICLRILIALCTRTFFQPDEFFQSLEPAHHLVFGYGHLTWEWLSPTPIRSIIYPALNVPIYWLLKLTGISDMKVLGSWLLIACPKIMHGVFAAATDIWLCRLTRQVLGRQYVSTALFLSLSCFFNVLSLSRSLSNSLETSLTTIAFSYYPWDASSNLSPQLIFYKPRMRKTLIFAALACMVRPTNIIIWIYLFGNIFWSLRSHKRAVNAVFYEGMVVGAIAGIVQLTSDSLYYRKLTLTPLNFFLTNMSSVSLFYGSSPWHYYLTQGIPILCTTALPFMLLGIYSTVFNRGPVALRSMLGTVMWTVGIYSIAGHKEWRFIHPILPLLHVFAAKALVDLSNPAPGRKGKPKKSRKSPQPHTIFNKLPSIRPAFLALLLLTLPASIYIMLFYCSGPVSVLSYIRSIPHVQLGNETVGFLMPCHSTPGHAYLHQEKLAQGAMWALGCEPPLEFVHIPVPRHPYPTDYILSRKQELSTYLDQTDVFFQSPQNYLQKYFPPKVNLSFPFSLYPASIPGTAEKLDGYPWEHEWPRYLGFFGALLREEGVESMLVAKGYKEVWRGGREWEGEGHRKGAVRVWKWSK</sequence>
<evidence type="ECO:0000256" key="2">
    <source>
        <dbReference type="ARBA" id="ARBA00006065"/>
    </source>
</evidence>
<dbReference type="GO" id="GO:0006506">
    <property type="term" value="P:GPI anchor biosynthetic process"/>
    <property type="evidence" value="ECO:0007669"/>
    <property type="project" value="TreeGrafter"/>
</dbReference>
<dbReference type="Pfam" id="PF03901">
    <property type="entry name" value="Glyco_transf_22"/>
    <property type="match status" value="1"/>
</dbReference>
<evidence type="ECO:0000256" key="9">
    <source>
        <dbReference type="ARBA" id="ARBA00024708"/>
    </source>
</evidence>
<dbReference type="GO" id="GO:0005789">
    <property type="term" value="C:endoplasmic reticulum membrane"/>
    <property type="evidence" value="ECO:0007669"/>
    <property type="project" value="UniProtKB-SubCell"/>
</dbReference>
<keyword evidence="11" id="KW-0732">Signal</keyword>
<comment type="similarity">
    <text evidence="2">Belongs to the glycosyltransferase 22 family. PIGB subfamily.</text>
</comment>
<organism evidence="12 13">
    <name type="scientific">Collybia nuda</name>
    <dbReference type="NCBI Taxonomy" id="64659"/>
    <lineage>
        <taxon>Eukaryota</taxon>
        <taxon>Fungi</taxon>
        <taxon>Dikarya</taxon>
        <taxon>Basidiomycota</taxon>
        <taxon>Agaricomycotina</taxon>
        <taxon>Agaricomycetes</taxon>
        <taxon>Agaricomycetidae</taxon>
        <taxon>Agaricales</taxon>
        <taxon>Tricholomatineae</taxon>
        <taxon>Clitocybaceae</taxon>
        <taxon>Collybia</taxon>
    </lineage>
</organism>
<feature type="transmembrane region" description="Helical" evidence="10">
    <location>
        <begin position="214"/>
        <end position="232"/>
    </location>
</feature>
<feature type="signal peptide" evidence="11">
    <location>
        <begin position="1"/>
        <end position="24"/>
    </location>
</feature>
<evidence type="ECO:0000256" key="1">
    <source>
        <dbReference type="ARBA" id="ARBA00004477"/>
    </source>
</evidence>
<keyword evidence="13" id="KW-1185">Reference proteome</keyword>
<comment type="function">
    <text evidence="9">Mannosyltransferase involved in glycosylphosphatidylinositol-anchor biosynthesis. Transfers the third mannose to Man2-GlcN-acyl-PI during GPI precursor assembly.</text>
</comment>
<feature type="chain" id="PRO_5040247732" description="Mannosyltransferase" evidence="11">
    <location>
        <begin position="25"/>
        <end position="587"/>
    </location>
</feature>
<feature type="transmembrane region" description="Helical" evidence="10">
    <location>
        <begin position="180"/>
        <end position="202"/>
    </location>
</feature>
<evidence type="ECO:0000313" key="13">
    <source>
        <dbReference type="Proteomes" id="UP000807353"/>
    </source>
</evidence>
<dbReference type="InterPro" id="IPR005599">
    <property type="entry name" value="GPI_mannosylTrfase"/>
</dbReference>
<evidence type="ECO:0000256" key="4">
    <source>
        <dbReference type="ARBA" id="ARBA00022679"/>
    </source>
</evidence>
<keyword evidence="4" id="KW-0808">Transferase</keyword>